<evidence type="ECO:0000256" key="5">
    <source>
        <dbReference type="ARBA" id="ARBA00022448"/>
    </source>
</evidence>
<dbReference type="AlphaFoldDB" id="A0A4R3YSU8"/>
<comment type="function">
    <text evidence="1">Needed for flagellar regrowth and assembly.</text>
</comment>
<keyword evidence="11" id="KW-0969">Cilium</keyword>
<evidence type="ECO:0000259" key="10">
    <source>
        <dbReference type="Pfam" id="PF02108"/>
    </source>
</evidence>
<protein>
    <recommendedName>
        <fullName evidence="4">Flagellar assembly protein FliH</fullName>
    </recommendedName>
</protein>
<dbReference type="OrthoDB" id="6415116at2"/>
<keyword evidence="9" id="KW-1006">Bacterial flagellum protein export</keyword>
<evidence type="ECO:0000256" key="3">
    <source>
        <dbReference type="ARBA" id="ARBA00006602"/>
    </source>
</evidence>
<dbReference type="PRINTS" id="PR01003">
    <property type="entry name" value="FLGFLIH"/>
</dbReference>
<comment type="caution">
    <text evidence="11">The sequence shown here is derived from an EMBL/GenBank/DDBJ whole genome shotgun (WGS) entry which is preliminary data.</text>
</comment>
<keyword evidence="6" id="KW-0963">Cytoplasm</keyword>
<keyword evidence="12" id="KW-1185">Reference proteome</keyword>
<dbReference type="GO" id="GO:0003774">
    <property type="term" value="F:cytoskeletal motor activity"/>
    <property type="evidence" value="ECO:0007669"/>
    <property type="project" value="InterPro"/>
</dbReference>
<keyword evidence="11" id="KW-0282">Flagellum</keyword>
<evidence type="ECO:0000256" key="8">
    <source>
        <dbReference type="ARBA" id="ARBA00022927"/>
    </source>
</evidence>
<dbReference type="InterPro" id="IPR000563">
    <property type="entry name" value="Flag_FliH"/>
</dbReference>
<sequence>MSDLSRQPQWQPWQPSDLGSAFTKLEAEMIPPLQPATLSDEDWQAELLRLRQQAETNGFNDGLEAGRLKGEQHGYTAGFQQGETAGIEQGRQEGCRQQQAVTDRLTAMLHELKITVDALDQIIPARLMQVALTAAHRIIGQAPMVDGHALLKHIQQLLHEEKLFSSQPTLWVHPDDLPLLQQQLAAALDNQGWQLLADGRIQRGGCRITTDEGELDATLETRWQQLCNLYTGEHA</sequence>
<dbReference type="GO" id="GO:0044781">
    <property type="term" value="P:bacterial-type flagellum organization"/>
    <property type="evidence" value="ECO:0007669"/>
    <property type="project" value="UniProtKB-KW"/>
</dbReference>
<comment type="similarity">
    <text evidence="3">Belongs to the FliH family.</text>
</comment>
<evidence type="ECO:0000256" key="4">
    <source>
        <dbReference type="ARBA" id="ARBA00016507"/>
    </source>
</evidence>
<dbReference type="GO" id="GO:0009288">
    <property type="term" value="C:bacterial-type flagellum"/>
    <property type="evidence" value="ECO:0007669"/>
    <property type="project" value="InterPro"/>
</dbReference>
<evidence type="ECO:0000256" key="6">
    <source>
        <dbReference type="ARBA" id="ARBA00022490"/>
    </source>
</evidence>
<dbReference type="Proteomes" id="UP000295719">
    <property type="component" value="Unassembled WGS sequence"/>
</dbReference>
<dbReference type="PANTHER" id="PTHR34982:SF1">
    <property type="entry name" value="FLAGELLAR ASSEMBLY PROTEIN FLIH"/>
    <property type="match status" value="1"/>
</dbReference>
<name>A0A4R3YSU8_9GAMM</name>
<gene>
    <name evidence="11" type="ORF">EDC52_105163</name>
</gene>
<dbReference type="GO" id="GO:0015031">
    <property type="term" value="P:protein transport"/>
    <property type="evidence" value="ECO:0007669"/>
    <property type="project" value="UniProtKB-KW"/>
</dbReference>
<evidence type="ECO:0000256" key="1">
    <source>
        <dbReference type="ARBA" id="ARBA00003041"/>
    </source>
</evidence>
<keyword evidence="7" id="KW-1005">Bacterial flagellum biogenesis</keyword>
<keyword evidence="11" id="KW-0966">Cell projection</keyword>
<feature type="domain" description="Flagellar assembly protein FliH/Type III secretion system HrpE" evidence="10">
    <location>
        <begin position="101"/>
        <end position="226"/>
    </location>
</feature>
<dbReference type="GO" id="GO:0071973">
    <property type="term" value="P:bacterial-type flagellum-dependent cell motility"/>
    <property type="evidence" value="ECO:0007669"/>
    <property type="project" value="InterPro"/>
</dbReference>
<dbReference type="InterPro" id="IPR051472">
    <property type="entry name" value="T3SS_Stator/FliH"/>
</dbReference>
<evidence type="ECO:0000313" key="12">
    <source>
        <dbReference type="Proteomes" id="UP000295719"/>
    </source>
</evidence>
<proteinExistence type="inferred from homology"/>
<dbReference type="RefSeq" id="WP_131865663.1">
    <property type="nucleotide sequence ID" value="NZ_SMCR01000005.1"/>
</dbReference>
<dbReference type="GO" id="GO:0005829">
    <property type="term" value="C:cytosol"/>
    <property type="evidence" value="ECO:0007669"/>
    <property type="project" value="TreeGrafter"/>
</dbReference>
<dbReference type="EMBL" id="SMCR01000005">
    <property type="protein sequence ID" value="TCV95560.1"/>
    <property type="molecule type" value="Genomic_DNA"/>
</dbReference>
<evidence type="ECO:0000256" key="7">
    <source>
        <dbReference type="ARBA" id="ARBA00022795"/>
    </source>
</evidence>
<dbReference type="Pfam" id="PF02108">
    <property type="entry name" value="FliH"/>
    <property type="match status" value="1"/>
</dbReference>
<organism evidence="11 12">
    <name type="scientific">Biostraticola tofi</name>
    <dbReference type="NCBI Taxonomy" id="466109"/>
    <lineage>
        <taxon>Bacteria</taxon>
        <taxon>Pseudomonadati</taxon>
        <taxon>Pseudomonadota</taxon>
        <taxon>Gammaproteobacteria</taxon>
        <taxon>Enterobacterales</taxon>
        <taxon>Bruguierivoracaceae</taxon>
        <taxon>Biostraticola</taxon>
    </lineage>
</organism>
<keyword evidence="5" id="KW-0813">Transport</keyword>
<comment type="subcellular location">
    <subcellularLocation>
        <location evidence="2">Cytoplasm</location>
    </subcellularLocation>
</comment>
<evidence type="ECO:0000256" key="2">
    <source>
        <dbReference type="ARBA" id="ARBA00004496"/>
    </source>
</evidence>
<evidence type="ECO:0000256" key="9">
    <source>
        <dbReference type="ARBA" id="ARBA00023225"/>
    </source>
</evidence>
<dbReference type="InterPro" id="IPR018035">
    <property type="entry name" value="Flagellar_FliH/T3SS_HrpE"/>
</dbReference>
<dbReference type="PANTHER" id="PTHR34982">
    <property type="entry name" value="YOP PROTEINS TRANSLOCATION PROTEIN L"/>
    <property type="match status" value="1"/>
</dbReference>
<evidence type="ECO:0000313" key="11">
    <source>
        <dbReference type="EMBL" id="TCV95560.1"/>
    </source>
</evidence>
<reference evidence="11 12" key="1">
    <citation type="submission" date="2019-03" db="EMBL/GenBank/DDBJ databases">
        <title>Genomic Encyclopedia of Type Strains, Phase IV (KMG-IV): sequencing the most valuable type-strain genomes for metagenomic binning, comparative biology and taxonomic classification.</title>
        <authorList>
            <person name="Goeker M."/>
        </authorList>
    </citation>
    <scope>NUCLEOTIDE SEQUENCE [LARGE SCALE GENOMIC DNA]</scope>
    <source>
        <strain evidence="11 12">DSM 19580</strain>
    </source>
</reference>
<accession>A0A4R3YSU8</accession>
<keyword evidence="8" id="KW-0653">Protein transport</keyword>